<evidence type="ECO:0000313" key="4">
    <source>
        <dbReference type="Proteomes" id="UP000297654"/>
    </source>
</evidence>
<dbReference type="RefSeq" id="WP_092108312.1">
    <property type="nucleotide sequence ID" value="NZ_FOCN01000004.1"/>
</dbReference>
<evidence type="ECO:0000256" key="1">
    <source>
        <dbReference type="SAM" id="MobiDB-lite"/>
    </source>
</evidence>
<dbReference type="PROSITE" id="PS51318">
    <property type="entry name" value="TAT"/>
    <property type="match status" value="1"/>
</dbReference>
<protein>
    <submittedName>
        <fullName evidence="3">Uncharacterized protein</fullName>
    </submittedName>
</protein>
<dbReference type="AlphaFoldDB" id="A0A1H8DYA5"/>
<feature type="region of interest" description="Disordered" evidence="1">
    <location>
        <begin position="30"/>
        <end position="49"/>
    </location>
</feature>
<gene>
    <name evidence="3" type="ORF">E3O10_08135</name>
</gene>
<reference evidence="3 4" key="1">
    <citation type="submission" date="2019-03" db="EMBL/GenBank/DDBJ databases">
        <title>Genomics of glacier-inhabiting Cryobacterium strains.</title>
        <authorList>
            <person name="Liu Q."/>
            <person name="Xin Y.-H."/>
        </authorList>
    </citation>
    <scope>NUCLEOTIDE SEQUENCE [LARGE SCALE GENOMIC DNA]</scope>
    <source>
        <strain evidence="3 4">Hh15</strain>
    </source>
</reference>
<dbReference type="OrthoDB" id="5112924at2"/>
<dbReference type="PROSITE" id="PS51257">
    <property type="entry name" value="PROKAR_LIPOPROTEIN"/>
    <property type="match status" value="1"/>
</dbReference>
<comment type="caution">
    <text evidence="3">The sequence shown here is derived from an EMBL/GenBank/DDBJ whole genome shotgun (WGS) entry which is preliminary data.</text>
</comment>
<dbReference type="STRING" id="1424661.SAMN05216281_10471"/>
<sequence length="173" mass="17756">MNLSRRSLVMLSAVVTVAVAAVLTACASQSERVPPTPAATTSESGRGSAISRDDAAGLLNAVPGLTDADIGSHISGLSTEIVMEVSVDDASAITAPGVLDYVLRVGWATALAQEPSQLSLTVWNHGTRLDLQDQANVISGVDSPAFPLLYSVYLDGPEYLGSWPGAVPALPVG</sequence>
<dbReference type="EMBL" id="SOFF01000029">
    <property type="protein sequence ID" value="TFB89757.1"/>
    <property type="molecule type" value="Genomic_DNA"/>
</dbReference>
<keyword evidence="2" id="KW-0732">Signal</keyword>
<dbReference type="InterPro" id="IPR006311">
    <property type="entry name" value="TAT_signal"/>
</dbReference>
<organism evidence="3 4">
    <name type="scientific">Cryobacterium luteum</name>
    <dbReference type="NCBI Taxonomy" id="1424661"/>
    <lineage>
        <taxon>Bacteria</taxon>
        <taxon>Bacillati</taxon>
        <taxon>Actinomycetota</taxon>
        <taxon>Actinomycetes</taxon>
        <taxon>Micrococcales</taxon>
        <taxon>Microbacteriaceae</taxon>
        <taxon>Cryobacterium</taxon>
    </lineage>
</organism>
<keyword evidence="4" id="KW-1185">Reference proteome</keyword>
<proteinExistence type="predicted"/>
<dbReference type="Proteomes" id="UP000297654">
    <property type="component" value="Unassembled WGS sequence"/>
</dbReference>
<evidence type="ECO:0000313" key="3">
    <source>
        <dbReference type="EMBL" id="TFB89757.1"/>
    </source>
</evidence>
<feature type="signal peptide" evidence="2">
    <location>
        <begin position="1"/>
        <end position="20"/>
    </location>
</feature>
<evidence type="ECO:0000256" key="2">
    <source>
        <dbReference type="SAM" id="SignalP"/>
    </source>
</evidence>
<accession>A0A1H8DYA5</accession>
<feature type="chain" id="PRO_5038500239" evidence="2">
    <location>
        <begin position="21"/>
        <end position="173"/>
    </location>
</feature>
<name>A0A1H8DYA5_9MICO</name>